<evidence type="ECO:0000313" key="2">
    <source>
        <dbReference type="EMBL" id="RKQ68213.1"/>
    </source>
</evidence>
<dbReference type="SUPFAM" id="SSF54913">
    <property type="entry name" value="GlnB-like"/>
    <property type="match status" value="1"/>
</dbReference>
<gene>
    <name evidence="2" type="ORF">BCL74_2688</name>
</gene>
<dbReference type="RefSeq" id="WP_008945868.1">
    <property type="nucleotide sequence ID" value="NZ_RBIG01000003.1"/>
</dbReference>
<dbReference type="Pfam" id="PF00543">
    <property type="entry name" value="P-II"/>
    <property type="match status" value="1"/>
</dbReference>
<evidence type="ECO:0000256" key="1">
    <source>
        <dbReference type="ARBA" id="ARBA00015681"/>
    </source>
</evidence>
<reference evidence="2 3" key="1">
    <citation type="submission" date="2018-10" db="EMBL/GenBank/DDBJ databases">
        <title>Comparative analysis of microorganisms from saline springs in Andes Mountain Range, Colombia.</title>
        <authorList>
            <person name="Rubin E."/>
        </authorList>
    </citation>
    <scope>NUCLEOTIDE SEQUENCE [LARGE SCALE GENOMIC DNA]</scope>
    <source>
        <strain evidence="2 3">USBA 36</strain>
    </source>
</reference>
<evidence type="ECO:0000313" key="3">
    <source>
        <dbReference type="Proteomes" id="UP000277424"/>
    </source>
</evidence>
<dbReference type="InterPro" id="IPR011322">
    <property type="entry name" value="N-reg_PII-like_a/b"/>
</dbReference>
<comment type="caution">
    <text evidence="2">The sequence shown here is derived from an EMBL/GenBank/DDBJ whole genome shotgun (WGS) entry which is preliminary data.</text>
</comment>
<dbReference type="GO" id="GO:0030234">
    <property type="term" value="F:enzyme regulator activity"/>
    <property type="evidence" value="ECO:0007669"/>
    <property type="project" value="InterPro"/>
</dbReference>
<dbReference type="Proteomes" id="UP000277424">
    <property type="component" value="Unassembled WGS sequence"/>
</dbReference>
<dbReference type="InterPro" id="IPR015867">
    <property type="entry name" value="N-reg_PII/ATP_PRibTrfase_C"/>
</dbReference>
<accession>A0A420WB53</accession>
<organism evidence="2 3">
    <name type="scientific">Oceanibaculum indicum</name>
    <dbReference type="NCBI Taxonomy" id="526216"/>
    <lineage>
        <taxon>Bacteria</taxon>
        <taxon>Pseudomonadati</taxon>
        <taxon>Pseudomonadota</taxon>
        <taxon>Alphaproteobacteria</taxon>
        <taxon>Rhodospirillales</taxon>
        <taxon>Oceanibaculaceae</taxon>
        <taxon>Oceanibaculum</taxon>
    </lineage>
</organism>
<proteinExistence type="predicted"/>
<dbReference type="AlphaFoldDB" id="A0A420WB53"/>
<dbReference type="EMBL" id="RBIG01000003">
    <property type="protein sequence ID" value="RKQ68213.1"/>
    <property type="molecule type" value="Genomic_DNA"/>
</dbReference>
<sequence length="106" mass="11743">MTDELQTHKKKKVEIVVEVARAPRILRMITEQGATGYTVVPNLGGKGRRGMRGGADVVQVFDNVMIVVVTTEEIARAILAQSQGLLKDYVGIVYMSDVEVVRDEHF</sequence>
<dbReference type="InterPro" id="IPR002187">
    <property type="entry name" value="N-reg_PII"/>
</dbReference>
<protein>
    <recommendedName>
        <fullName evidence="1">Nitrogen regulatory protein P-II</fullName>
    </recommendedName>
</protein>
<dbReference type="Gene3D" id="3.30.70.120">
    <property type="match status" value="1"/>
</dbReference>
<name>A0A420WB53_9PROT</name>
<dbReference type="GO" id="GO:0006808">
    <property type="term" value="P:regulation of nitrogen utilization"/>
    <property type="evidence" value="ECO:0007669"/>
    <property type="project" value="InterPro"/>
</dbReference>